<organism evidence="1">
    <name type="scientific">marine sediment metagenome</name>
    <dbReference type="NCBI Taxonomy" id="412755"/>
    <lineage>
        <taxon>unclassified sequences</taxon>
        <taxon>metagenomes</taxon>
        <taxon>ecological metagenomes</taxon>
    </lineage>
</organism>
<feature type="non-terminal residue" evidence="1">
    <location>
        <position position="1"/>
    </location>
</feature>
<proteinExistence type="predicted"/>
<protein>
    <submittedName>
        <fullName evidence="1">Uncharacterized protein</fullName>
    </submittedName>
</protein>
<evidence type="ECO:0000313" key="1">
    <source>
        <dbReference type="EMBL" id="GAG86989.1"/>
    </source>
</evidence>
<name>X1AVG7_9ZZZZ</name>
<sequence>FGSLIGGLTLNRRRMKRRLRILEIDTELAHEIDTTLNALLAAFTQLEELIKREDLDRIQKIEALRVLMESIEEGRKMFDRVSDRVGGV</sequence>
<reference evidence="1" key="1">
    <citation type="journal article" date="2014" name="Front. Microbiol.">
        <title>High frequency of phylogenetically diverse reductive dehalogenase-homologous genes in deep subseafloor sedimentary metagenomes.</title>
        <authorList>
            <person name="Kawai M."/>
            <person name="Futagami T."/>
            <person name="Toyoda A."/>
            <person name="Takaki Y."/>
            <person name="Nishi S."/>
            <person name="Hori S."/>
            <person name="Arai W."/>
            <person name="Tsubouchi T."/>
            <person name="Morono Y."/>
            <person name="Uchiyama I."/>
            <person name="Ito T."/>
            <person name="Fujiyama A."/>
            <person name="Inagaki F."/>
            <person name="Takami H."/>
        </authorList>
    </citation>
    <scope>NUCLEOTIDE SEQUENCE</scope>
    <source>
        <strain evidence="1">Expedition CK06-06</strain>
    </source>
</reference>
<comment type="caution">
    <text evidence="1">The sequence shown here is derived from an EMBL/GenBank/DDBJ whole genome shotgun (WGS) entry which is preliminary data.</text>
</comment>
<dbReference type="AlphaFoldDB" id="X1AVG7"/>
<dbReference type="EMBL" id="BART01018183">
    <property type="protein sequence ID" value="GAG86989.1"/>
    <property type="molecule type" value="Genomic_DNA"/>
</dbReference>
<gene>
    <name evidence="1" type="ORF">S01H4_34375</name>
</gene>
<accession>X1AVG7</accession>